<dbReference type="HOGENOM" id="CLU_3305607_0_0_11"/>
<reference evidence="2" key="2">
    <citation type="submission" date="2012-02" db="EMBL/GenBank/DDBJ databases">
        <title>Complete genome sequence of Blastococcus saxobsidens strain DD2.</title>
        <authorList>
            <person name="Genoscope."/>
        </authorList>
    </citation>
    <scope>NUCLEOTIDE SEQUENCE [LARGE SCALE GENOMIC DNA]</scope>
    <source>
        <strain evidence="2">DD2</strain>
    </source>
</reference>
<evidence type="ECO:0000313" key="1">
    <source>
        <dbReference type="EMBL" id="CCG05009.1"/>
    </source>
</evidence>
<keyword evidence="2" id="KW-1185">Reference proteome</keyword>
<reference evidence="1 2" key="1">
    <citation type="journal article" date="2012" name="J. Bacteriol.">
        <title>Genome Sequence of Blastococcus saxobsidens DD2, a Stone-Inhabiting Bacterium.</title>
        <authorList>
            <person name="Chouaia B."/>
            <person name="Crotti E."/>
            <person name="Brusetti L."/>
            <person name="Daffonchio D."/>
            <person name="Essoussi I."/>
            <person name="Nouioui I."/>
            <person name="Sbissi I."/>
            <person name="Ghodhbane-Gtari F."/>
            <person name="Gtari M."/>
            <person name="Vacherie B."/>
            <person name="Barbe V."/>
            <person name="Medigue C."/>
            <person name="Gury J."/>
            <person name="Pujic P."/>
            <person name="Normand P."/>
        </authorList>
    </citation>
    <scope>NUCLEOTIDE SEQUENCE [LARGE SCALE GENOMIC DNA]</scope>
    <source>
        <strain evidence="1 2">DD2</strain>
    </source>
</reference>
<sequence length="39" mass="4319">MHVNGERMDMAWVVGVLLGNRDLRRRLAAEARGDVLVAA</sequence>
<evidence type="ECO:0000313" key="2">
    <source>
        <dbReference type="Proteomes" id="UP000007517"/>
    </source>
</evidence>
<accession>H6RLT0</accession>
<protein>
    <submittedName>
        <fullName evidence="1">Uncharacterized protein</fullName>
    </submittedName>
</protein>
<organism evidence="1 2">
    <name type="scientific">Blastococcus saxobsidens (strain DD2)</name>
    <dbReference type="NCBI Taxonomy" id="1146883"/>
    <lineage>
        <taxon>Bacteria</taxon>
        <taxon>Bacillati</taxon>
        <taxon>Actinomycetota</taxon>
        <taxon>Actinomycetes</taxon>
        <taxon>Geodermatophilales</taxon>
        <taxon>Geodermatophilaceae</taxon>
        <taxon>Blastococcus</taxon>
    </lineage>
</organism>
<dbReference type="KEGG" id="bsd:BLASA_4183"/>
<dbReference type="Proteomes" id="UP000007517">
    <property type="component" value="Chromosome"/>
</dbReference>
<name>H6RLT0_BLASD</name>
<gene>
    <name evidence="1" type="ordered locus">BLASA_4183</name>
</gene>
<proteinExistence type="predicted"/>
<dbReference type="STRING" id="1146883.BLASA_4183"/>
<dbReference type="EMBL" id="FO117623">
    <property type="protein sequence ID" value="CCG05009.1"/>
    <property type="molecule type" value="Genomic_DNA"/>
</dbReference>
<dbReference type="AlphaFoldDB" id="H6RLT0"/>